<feature type="compositionally biased region" description="Pro residues" evidence="2">
    <location>
        <begin position="48"/>
        <end position="58"/>
    </location>
</feature>
<feature type="region of interest" description="Disordered" evidence="2">
    <location>
        <begin position="562"/>
        <end position="599"/>
    </location>
</feature>
<evidence type="ECO:0000256" key="2">
    <source>
        <dbReference type="SAM" id="MobiDB-lite"/>
    </source>
</evidence>
<feature type="compositionally biased region" description="Pro residues" evidence="2">
    <location>
        <begin position="17"/>
        <end position="28"/>
    </location>
</feature>
<keyword evidence="1" id="KW-0175">Coiled coil</keyword>
<feature type="coiled-coil region" evidence="1">
    <location>
        <begin position="482"/>
        <end position="518"/>
    </location>
</feature>
<dbReference type="EMBL" id="BDSP01000289">
    <property type="protein sequence ID" value="GAX29291.1"/>
    <property type="molecule type" value="Genomic_DNA"/>
</dbReference>
<sequence length="791" mass="86820">MPQQQPWGAPGNNNPPISFPHPPPPPPGMSVSARPPIRPPMENAQFNAPPPPPPPPPAHHNSMQQYQRSTGWGVPTTNSVSAALPNSQQNSWAAMNNAPSPWPPPTFAPAYPSGNIRDFTNLPPPPPPPKPPTLMNSFHSGVPVSHWSSEPAALPRDYTKGVPPFPGAMGAGHHSASYPGISTQSSSHSYNSSNFVQQHLPQPPSVSQIPPPPPPSHKTVTPSERAIANAPSAPLQVQTGNASASLLQEQQEGTRTARNRRKRKRQQERNNRKDATEVTAEEAILPETASEAGSTSSPPSGQFSDPVDDELDQEMVVLEYLVQRFDSARSKAVPDESWFRDLEISCEKIREVERRGNYALPNLEVAEKRARLTRRAQEILMSRSKENTIKVTKQPNANTQAEATWSSVTTKHPPLAVHWPKPSLPNQFLATDSVVSSDSTQRPKASLPIDSVTTSSAVLSHTVEFAVDNNIQETIAPASVPKKSVSKALEEAKAKLRLAKLQMTLAAKKKALQEAKAKSGQNLEPINALLKGGLHCLLFERITSSGPPGKVRFVDTVLEDDPAVETGEKHSSDMSMDDDSSDDVRLRPDDPPLEPAEENLPLLCDEPSLLQRITELQNLTLSKLNNFESGTKLQRLDKAGLTSLLRDTVDKTMEEPNDGVSLEVTSSLGSSKESKASTRALLKKRKEDALRSRAIAHHKNVISKQQRLLRKQLVENEQIDQSIRDIDEEVLLLSNQQCPDLRTKIRTLEGRKQVLDDMLAGYLAELMSLRKELHENKQQRQEGSSWVLSPS</sequence>
<feature type="region of interest" description="Disordered" evidence="2">
    <location>
        <begin position="1"/>
        <end position="307"/>
    </location>
</feature>
<dbReference type="Proteomes" id="UP000198406">
    <property type="component" value="Unassembled WGS sequence"/>
</dbReference>
<dbReference type="AlphaFoldDB" id="A0A1Z5KTH7"/>
<name>A0A1Z5KTH7_FISSO</name>
<keyword evidence="4" id="KW-1185">Reference proteome</keyword>
<feature type="region of interest" description="Disordered" evidence="2">
    <location>
        <begin position="654"/>
        <end position="677"/>
    </location>
</feature>
<reference evidence="3 4" key="1">
    <citation type="journal article" date="2015" name="Plant Cell">
        <title>Oil accumulation by the oleaginous diatom Fistulifera solaris as revealed by the genome and transcriptome.</title>
        <authorList>
            <person name="Tanaka T."/>
            <person name="Maeda Y."/>
            <person name="Veluchamy A."/>
            <person name="Tanaka M."/>
            <person name="Abida H."/>
            <person name="Marechal E."/>
            <person name="Bowler C."/>
            <person name="Muto M."/>
            <person name="Sunaga Y."/>
            <person name="Tanaka M."/>
            <person name="Yoshino T."/>
            <person name="Taniguchi T."/>
            <person name="Fukuda Y."/>
            <person name="Nemoto M."/>
            <person name="Matsumoto M."/>
            <person name="Wong P.S."/>
            <person name="Aburatani S."/>
            <person name="Fujibuchi W."/>
        </authorList>
    </citation>
    <scope>NUCLEOTIDE SEQUENCE [LARGE SCALE GENOMIC DNA]</scope>
    <source>
        <strain evidence="3 4">JPCC DA0580</strain>
    </source>
</reference>
<feature type="compositionally biased region" description="Basic residues" evidence="2">
    <location>
        <begin position="257"/>
        <end position="266"/>
    </location>
</feature>
<feature type="compositionally biased region" description="Polar residues" evidence="2">
    <location>
        <begin position="235"/>
        <end position="256"/>
    </location>
</feature>
<gene>
    <name evidence="3" type="ORF">FisN_16Hh279</name>
</gene>
<protein>
    <submittedName>
        <fullName evidence="3">Uncharacterized protein</fullName>
    </submittedName>
</protein>
<feature type="compositionally biased region" description="Polar residues" evidence="2">
    <location>
        <begin position="291"/>
        <end position="303"/>
    </location>
</feature>
<evidence type="ECO:0000256" key="1">
    <source>
        <dbReference type="SAM" id="Coils"/>
    </source>
</evidence>
<dbReference type="InParanoid" id="A0A1Z5KTH7"/>
<feature type="compositionally biased region" description="Polar residues" evidence="2">
    <location>
        <begin position="1"/>
        <end position="14"/>
    </location>
</feature>
<accession>A0A1Z5KTH7</accession>
<feature type="compositionally biased region" description="Polar residues" evidence="2">
    <location>
        <begin position="61"/>
        <end position="92"/>
    </location>
</feature>
<evidence type="ECO:0000313" key="3">
    <source>
        <dbReference type="EMBL" id="GAX29291.1"/>
    </source>
</evidence>
<feature type="compositionally biased region" description="Pro residues" evidence="2">
    <location>
        <begin position="201"/>
        <end position="216"/>
    </location>
</feature>
<comment type="caution">
    <text evidence="3">The sequence shown here is derived from an EMBL/GenBank/DDBJ whole genome shotgun (WGS) entry which is preliminary data.</text>
</comment>
<feature type="compositionally biased region" description="Pro residues" evidence="2">
    <location>
        <begin position="122"/>
        <end position="132"/>
    </location>
</feature>
<organism evidence="3 4">
    <name type="scientific">Fistulifera solaris</name>
    <name type="common">Oleaginous diatom</name>
    <dbReference type="NCBI Taxonomy" id="1519565"/>
    <lineage>
        <taxon>Eukaryota</taxon>
        <taxon>Sar</taxon>
        <taxon>Stramenopiles</taxon>
        <taxon>Ochrophyta</taxon>
        <taxon>Bacillariophyta</taxon>
        <taxon>Bacillariophyceae</taxon>
        <taxon>Bacillariophycidae</taxon>
        <taxon>Naviculales</taxon>
        <taxon>Naviculaceae</taxon>
        <taxon>Fistulifera</taxon>
    </lineage>
</organism>
<evidence type="ECO:0000313" key="4">
    <source>
        <dbReference type="Proteomes" id="UP000198406"/>
    </source>
</evidence>
<proteinExistence type="predicted"/>
<feature type="compositionally biased region" description="Low complexity" evidence="2">
    <location>
        <begin position="182"/>
        <end position="193"/>
    </location>
</feature>
<feature type="compositionally biased region" description="Basic and acidic residues" evidence="2">
    <location>
        <begin position="267"/>
        <end position="276"/>
    </location>
</feature>